<evidence type="ECO:0000313" key="10">
    <source>
        <dbReference type="Proteomes" id="UP000001410"/>
    </source>
</evidence>
<evidence type="ECO:0000256" key="6">
    <source>
        <dbReference type="ARBA" id="ARBA00034247"/>
    </source>
</evidence>
<evidence type="ECO:0000256" key="3">
    <source>
        <dbReference type="ARBA" id="ARBA00012528"/>
    </source>
</evidence>
<dbReference type="InterPro" id="IPR043128">
    <property type="entry name" value="Rev_trsase/Diguanyl_cyclase"/>
</dbReference>
<comment type="pathway">
    <text evidence="2">Purine metabolism; 3',5'-cyclic di-GMP biosynthesis.</text>
</comment>
<dbReference type="STRING" id="199310.c1815"/>
<dbReference type="SMART" id="SM00267">
    <property type="entry name" value="GGDEF"/>
    <property type="match status" value="1"/>
</dbReference>
<dbReference type="Pfam" id="PF00990">
    <property type="entry name" value="GGDEF"/>
    <property type="match status" value="1"/>
</dbReference>
<evidence type="ECO:0000256" key="2">
    <source>
        <dbReference type="ARBA" id="ARBA00004665"/>
    </source>
</evidence>
<dbReference type="SMR" id="A0A0H2V766"/>
<dbReference type="PANTHER" id="PTHR45138:SF9">
    <property type="entry name" value="DIGUANYLATE CYCLASE DGCM-RELATED"/>
    <property type="match status" value="1"/>
</dbReference>
<dbReference type="PROSITE" id="PS50113">
    <property type="entry name" value="PAC"/>
    <property type="match status" value="1"/>
</dbReference>
<dbReference type="PROSITE" id="PS50887">
    <property type="entry name" value="GGDEF"/>
    <property type="match status" value="1"/>
</dbReference>
<protein>
    <recommendedName>
        <fullName evidence="3">diguanylate cyclase</fullName>
        <ecNumber evidence="3">2.7.7.65</ecNumber>
    </recommendedName>
</protein>
<evidence type="ECO:0000259" key="8">
    <source>
        <dbReference type="PROSITE" id="PS50887"/>
    </source>
</evidence>
<dbReference type="GO" id="GO:0043709">
    <property type="term" value="P:cell adhesion involved in single-species biofilm formation"/>
    <property type="evidence" value="ECO:0007669"/>
    <property type="project" value="TreeGrafter"/>
</dbReference>
<dbReference type="CDD" id="cd01949">
    <property type="entry name" value="GGDEF"/>
    <property type="match status" value="1"/>
</dbReference>
<name>A0A0H2V766_ECOL6</name>
<dbReference type="eggNOG" id="COG3706">
    <property type="taxonomic scope" value="Bacteria"/>
</dbReference>
<evidence type="ECO:0000313" key="9">
    <source>
        <dbReference type="EMBL" id="AAN80279.1"/>
    </source>
</evidence>
<dbReference type="InterPro" id="IPR050469">
    <property type="entry name" value="Diguanylate_Cyclase"/>
</dbReference>
<dbReference type="NCBIfam" id="TIGR00229">
    <property type="entry name" value="sensory_box"/>
    <property type="match status" value="1"/>
</dbReference>
<dbReference type="Gene3D" id="3.30.450.20">
    <property type="entry name" value="PAS domain"/>
    <property type="match status" value="1"/>
</dbReference>
<dbReference type="InterPro" id="IPR013656">
    <property type="entry name" value="PAS_4"/>
</dbReference>
<feature type="domain" description="GGDEF" evidence="8">
    <location>
        <begin position="303"/>
        <end position="430"/>
    </location>
</feature>
<dbReference type="EC" id="2.7.7.65" evidence="3"/>
<comment type="catalytic activity">
    <reaction evidence="6">
        <text>2 GTP = 3',3'-c-di-GMP + 2 diphosphate</text>
        <dbReference type="Rhea" id="RHEA:24898"/>
        <dbReference type="ChEBI" id="CHEBI:33019"/>
        <dbReference type="ChEBI" id="CHEBI:37565"/>
        <dbReference type="ChEBI" id="CHEBI:58805"/>
        <dbReference type="EC" id="2.7.7.65"/>
    </reaction>
</comment>
<organism evidence="9 10">
    <name type="scientific">Escherichia coli O6:H1 (strain CFT073 / ATCC 700928 / UPEC)</name>
    <dbReference type="NCBI Taxonomy" id="199310"/>
    <lineage>
        <taxon>Bacteria</taxon>
        <taxon>Pseudomonadati</taxon>
        <taxon>Pseudomonadota</taxon>
        <taxon>Gammaproteobacteria</taxon>
        <taxon>Enterobacterales</taxon>
        <taxon>Enterobacteriaceae</taxon>
        <taxon>Escherichia</taxon>
    </lineage>
</organism>
<dbReference type="GO" id="GO:1902201">
    <property type="term" value="P:negative regulation of bacterial-type flagellum-dependent cell motility"/>
    <property type="evidence" value="ECO:0007669"/>
    <property type="project" value="TreeGrafter"/>
</dbReference>
<sequence length="430" mass="48789">MTWLFCDRIATKIDKNNGISMITHNFNTLDLLTSPVWIVSPFEEQLIYANSAARLLMQDLTFSQLRTGPYSVSSQKELPKYLSDLQNQHDIIEILTVQRKEEETALSCRLVLRKLTEAEPVIIFEGIEAPATLGLKASRSANYQRKKQGFYARFFLTNSAPMLLIDPSRDGQIVDANLAALNFYGYNHETMCQKHTWEINMLGRRVMPIMHEISHLPGGHKPLNFVHKLADGSTRHVQTYAGPIEIYGDKLMLCIVHDITEQKRLEEQLEHAAHHDAMTGLLNRRQFYHITEPGQMQHLAIAQDYSLLLIDTDRFKHINDLYGHSKGDEVLCALARTLESCARKGDLVFRWGGEEFVLLLPRTPLDTALSLAETIRVSVAKVSISSLPRFTVSIGVAHHEGNESIDELFKRVDDALYRAKNDGRNRVLAA</sequence>
<keyword evidence="5" id="KW-0342">GTP-binding</keyword>
<dbReference type="Proteomes" id="UP000001410">
    <property type="component" value="Chromosome"/>
</dbReference>
<dbReference type="CDD" id="cd00130">
    <property type="entry name" value="PAS"/>
    <property type="match status" value="1"/>
</dbReference>
<dbReference type="HOGENOM" id="CLU_000445_11_4_6"/>
<dbReference type="InterPro" id="IPR000014">
    <property type="entry name" value="PAS"/>
</dbReference>
<dbReference type="PANTHER" id="PTHR45138">
    <property type="entry name" value="REGULATORY COMPONENTS OF SENSORY TRANSDUCTION SYSTEM"/>
    <property type="match status" value="1"/>
</dbReference>
<dbReference type="NCBIfam" id="TIGR00254">
    <property type="entry name" value="GGDEF"/>
    <property type="match status" value="1"/>
</dbReference>
<proteinExistence type="predicted"/>
<dbReference type="InterPro" id="IPR029787">
    <property type="entry name" value="Nucleotide_cyclase"/>
</dbReference>
<dbReference type="InterPro" id="IPR000700">
    <property type="entry name" value="PAS-assoc_C"/>
</dbReference>
<dbReference type="Pfam" id="PF08448">
    <property type="entry name" value="PAS_4"/>
    <property type="match status" value="1"/>
</dbReference>
<dbReference type="SUPFAM" id="SSF55785">
    <property type="entry name" value="PYP-like sensor domain (PAS domain)"/>
    <property type="match status" value="1"/>
</dbReference>
<keyword evidence="10" id="KW-1185">Reference proteome</keyword>
<dbReference type="EMBL" id="AE014075">
    <property type="protein sequence ID" value="AAN80279.1"/>
    <property type="molecule type" value="Genomic_DNA"/>
</dbReference>
<dbReference type="GO" id="GO:0005886">
    <property type="term" value="C:plasma membrane"/>
    <property type="evidence" value="ECO:0007669"/>
    <property type="project" value="TreeGrafter"/>
</dbReference>
<keyword evidence="4" id="KW-0547">Nucleotide-binding</keyword>
<accession>A0A0H2V766</accession>
<dbReference type="KEGG" id="ecc:c1815"/>
<dbReference type="AlphaFoldDB" id="A0A0H2V766"/>
<dbReference type="InterPro" id="IPR000160">
    <property type="entry name" value="GGDEF_dom"/>
</dbReference>
<dbReference type="GO" id="GO:0005525">
    <property type="term" value="F:GTP binding"/>
    <property type="evidence" value="ECO:0007669"/>
    <property type="project" value="UniProtKB-KW"/>
</dbReference>
<dbReference type="GO" id="GO:0052621">
    <property type="term" value="F:diguanylate cyclase activity"/>
    <property type="evidence" value="ECO:0007669"/>
    <property type="project" value="UniProtKB-EC"/>
</dbReference>
<reference evidence="9 10" key="1">
    <citation type="journal article" date="2002" name="Proc. Natl. Acad. Sci. U.S.A.">
        <title>Extensive mosaic structure revealed by the complete genome sequence of uropathogenic Escherichia coli.</title>
        <authorList>
            <person name="Welch R.A."/>
            <person name="Burland V."/>
            <person name="Plunkett G.III."/>
            <person name="Redford P."/>
            <person name="Roesch P."/>
            <person name="Rasko D."/>
            <person name="Buckles E.L."/>
            <person name="Liou S.R."/>
            <person name="Boutin A."/>
            <person name="Hackett J."/>
            <person name="Stroud D."/>
            <person name="Mayhew G.F."/>
            <person name="Rose D.J."/>
            <person name="Zhou S."/>
            <person name="Schwartz D.C."/>
            <person name="Perna N.T."/>
            <person name="Mobley H.L."/>
            <person name="Donnenberg M.S."/>
            <person name="Blattner F.R."/>
        </authorList>
    </citation>
    <scope>NUCLEOTIDE SEQUENCE [LARGE SCALE GENOMIC DNA]</scope>
    <source>
        <strain evidence="10">CFT073 / ATCC 700928 / UPEC</strain>
    </source>
</reference>
<dbReference type="SMART" id="SM00091">
    <property type="entry name" value="PAS"/>
    <property type="match status" value="2"/>
</dbReference>
<evidence type="ECO:0000256" key="1">
    <source>
        <dbReference type="ARBA" id="ARBA00001946"/>
    </source>
</evidence>
<dbReference type="Gene3D" id="3.30.70.270">
    <property type="match status" value="1"/>
</dbReference>
<evidence type="ECO:0000256" key="5">
    <source>
        <dbReference type="ARBA" id="ARBA00023134"/>
    </source>
</evidence>
<dbReference type="SUPFAM" id="SSF55073">
    <property type="entry name" value="Nucleotide cyclase"/>
    <property type="match status" value="1"/>
</dbReference>
<evidence type="ECO:0000256" key="4">
    <source>
        <dbReference type="ARBA" id="ARBA00022741"/>
    </source>
</evidence>
<evidence type="ECO:0000259" key="7">
    <source>
        <dbReference type="PROSITE" id="PS50113"/>
    </source>
</evidence>
<comment type="cofactor">
    <cofactor evidence="1">
        <name>Mg(2+)</name>
        <dbReference type="ChEBI" id="CHEBI:18420"/>
    </cofactor>
</comment>
<dbReference type="InterPro" id="IPR035965">
    <property type="entry name" value="PAS-like_dom_sf"/>
</dbReference>
<dbReference type="FunFam" id="3.30.70.270:FF:000001">
    <property type="entry name" value="Diguanylate cyclase domain protein"/>
    <property type="match status" value="1"/>
</dbReference>
<gene>
    <name evidence="9" type="primary">ydaM</name>
    <name evidence="9" type="ordered locus">c1815</name>
</gene>
<feature type="domain" description="PAC" evidence="7">
    <location>
        <begin position="219"/>
        <end position="271"/>
    </location>
</feature>